<evidence type="ECO:0000313" key="3">
    <source>
        <dbReference type="Proteomes" id="UP000585474"/>
    </source>
</evidence>
<gene>
    <name evidence="2" type="ORF">Acr_28g0003140</name>
</gene>
<feature type="region of interest" description="Disordered" evidence="1">
    <location>
        <begin position="55"/>
        <end position="88"/>
    </location>
</feature>
<evidence type="ECO:0000256" key="1">
    <source>
        <dbReference type="SAM" id="MobiDB-lite"/>
    </source>
</evidence>
<reference evidence="2 3" key="1">
    <citation type="submission" date="2019-07" db="EMBL/GenBank/DDBJ databases">
        <title>De Novo Assembly of kiwifruit Actinidia rufa.</title>
        <authorList>
            <person name="Sugita-Konishi S."/>
            <person name="Sato K."/>
            <person name="Mori E."/>
            <person name="Abe Y."/>
            <person name="Kisaki G."/>
            <person name="Hamano K."/>
            <person name="Suezawa K."/>
            <person name="Otani M."/>
            <person name="Fukuda T."/>
            <person name="Manabe T."/>
            <person name="Gomi K."/>
            <person name="Tabuchi M."/>
            <person name="Akimitsu K."/>
            <person name="Kataoka I."/>
        </authorList>
    </citation>
    <scope>NUCLEOTIDE SEQUENCE [LARGE SCALE GENOMIC DNA]</scope>
    <source>
        <strain evidence="3">cv. Fuchu</strain>
    </source>
</reference>
<name>A0A7J0H966_9ERIC</name>
<keyword evidence="3" id="KW-1185">Reference proteome</keyword>
<proteinExistence type="predicted"/>
<dbReference type="EMBL" id="BJWL01000028">
    <property type="protein sequence ID" value="GFZ19609.1"/>
    <property type="molecule type" value="Genomic_DNA"/>
</dbReference>
<organism evidence="2 3">
    <name type="scientific">Actinidia rufa</name>
    <dbReference type="NCBI Taxonomy" id="165716"/>
    <lineage>
        <taxon>Eukaryota</taxon>
        <taxon>Viridiplantae</taxon>
        <taxon>Streptophyta</taxon>
        <taxon>Embryophyta</taxon>
        <taxon>Tracheophyta</taxon>
        <taxon>Spermatophyta</taxon>
        <taxon>Magnoliopsida</taxon>
        <taxon>eudicotyledons</taxon>
        <taxon>Gunneridae</taxon>
        <taxon>Pentapetalae</taxon>
        <taxon>asterids</taxon>
        <taxon>Ericales</taxon>
        <taxon>Actinidiaceae</taxon>
        <taxon>Actinidia</taxon>
    </lineage>
</organism>
<comment type="caution">
    <text evidence="2">The sequence shown here is derived from an EMBL/GenBank/DDBJ whole genome shotgun (WGS) entry which is preliminary data.</text>
</comment>
<sequence length="122" mass="14085">MEFSRRRLGQKRIEAQRSFHHHTENRVTTNVVTPVHPISNCDWIWRLMGEETGRGKWSPNLGDGEKREKKFGRWPNPRPSPNAKQGAMELGGRIAIDRIWIKRPSFILDTGIQVLSPYGPNT</sequence>
<evidence type="ECO:0000313" key="2">
    <source>
        <dbReference type="EMBL" id="GFZ19609.1"/>
    </source>
</evidence>
<protein>
    <submittedName>
        <fullName evidence="2">Uncharacterized protein</fullName>
    </submittedName>
</protein>
<dbReference type="AlphaFoldDB" id="A0A7J0H966"/>
<dbReference type="Proteomes" id="UP000585474">
    <property type="component" value="Unassembled WGS sequence"/>
</dbReference>
<accession>A0A7J0H966</accession>